<feature type="region of interest" description="Disordered" evidence="1">
    <location>
        <begin position="1"/>
        <end position="21"/>
    </location>
</feature>
<sequence length="294" mass="32248">MTLDGWTAVGIPSSTHPDDDSANAAIPSRALFILPPSSESQIIHRIPLLELAAVDIQSDAKGSLDELVWQLFSSRVSRPLTKVHPRASLPVRERDRIGEKKKGKTGKTGLLKGLWGSNKRSSSVWPSPWHIQERRAFRHTDGRSDGAIVHPLHPDWWYFPMDHMDTKRPSKPCCTPLRSHGIPKVGRLPKVVPRRISRTSYPLDIGGGGVVHVARSCCECVVFREGGRFLDFMDGNQGQPGHVVLACLVHTVTTTGVRPVGCSGDCRPEGPAGSRAELVTERGWVRTLLVGSPH</sequence>
<dbReference type="EMBL" id="MPDP01000262">
    <property type="protein sequence ID" value="KAK1465413.1"/>
    <property type="molecule type" value="Genomic_DNA"/>
</dbReference>
<evidence type="ECO:0000313" key="3">
    <source>
        <dbReference type="Proteomes" id="UP001239213"/>
    </source>
</evidence>
<dbReference type="Proteomes" id="UP001239213">
    <property type="component" value="Unassembled WGS sequence"/>
</dbReference>
<name>A0AAI9XWA1_9PEZI</name>
<gene>
    <name evidence="2" type="ORF">CCUS01_07530</name>
</gene>
<evidence type="ECO:0000256" key="1">
    <source>
        <dbReference type="SAM" id="MobiDB-lite"/>
    </source>
</evidence>
<evidence type="ECO:0000313" key="2">
    <source>
        <dbReference type="EMBL" id="KAK1465413.1"/>
    </source>
</evidence>
<proteinExistence type="predicted"/>
<dbReference type="AlphaFoldDB" id="A0AAI9XWA1"/>
<protein>
    <submittedName>
        <fullName evidence="2">Uncharacterized protein</fullName>
    </submittedName>
</protein>
<organism evidence="2 3">
    <name type="scientific">Colletotrichum cuscutae</name>
    <dbReference type="NCBI Taxonomy" id="1209917"/>
    <lineage>
        <taxon>Eukaryota</taxon>
        <taxon>Fungi</taxon>
        <taxon>Dikarya</taxon>
        <taxon>Ascomycota</taxon>
        <taxon>Pezizomycotina</taxon>
        <taxon>Sordariomycetes</taxon>
        <taxon>Hypocreomycetidae</taxon>
        <taxon>Glomerellales</taxon>
        <taxon>Glomerellaceae</taxon>
        <taxon>Colletotrichum</taxon>
        <taxon>Colletotrichum acutatum species complex</taxon>
    </lineage>
</organism>
<accession>A0AAI9XWA1</accession>
<comment type="caution">
    <text evidence="2">The sequence shown here is derived from an EMBL/GenBank/DDBJ whole genome shotgun (WGS) entry which is preliminary data.</text>
</comment>
<keyword evidence="3" id="KW-1185">Reference proteome</keyword>
<reference evidence="2" key="1">
    <citation type="submission" date="2016-11" db="EMBL/GenBank/DDBJ databases">
        <title>The genome sequence of Colletotrichum cuscutae.</title>
        <authorList>
            <person name="Baroncelli R."/>
        </authorList>
    </citation>
    <scope>NUCLEOTIDE SEQUENCE</scope>
    <source>
        <strain evidence="2">IMI 304802</strain>
    </source>
</reference>